<feature type="transmembrane region" description="Helical" evidence="6">
    <location>
        <begin position="357"/>
        <end position="383"/>
    </location>
</feature>
<dbReference type="AlphaFoldDB" id="A0A0S7WVP3"/>
<organism evidence="7 8">
    <name type="scientific">candidate division TA06 bacterium DG_24</name>
    <dbReference type="NCBI Taxonomy" id="1703770"/>
    <lineage>
        <taxon>Bacteria</taxon>
        <taxon>Bacteria division TA06</taxon>
    </lineage>
</organism>
<feature type="transmembrane region" description="Helical" evidence="6">
    <location>
        <begin position="307"/>
        <end position="325"/>
    </location>
</feature>
<dbReference type="NCBIfam" id="TIGR00785">
    <property type="entry name" value="dass"/>
    <property type="match status" value="1"/>
</dbReference>
<feature type="transmembrane region" description="Helical" evidence="6">
    <location>
        <begin position="285"/>
        <end position="301"/>
    </location>
</feature>
<name>A0A0S7WVP3_UNCT6</name>
<comment type="caution">
    <text evidence="7">The sequence shown here is derived from an EMBL/GenBank/DDBJ whole genome shotgun (WGS) entry which is preliminary data.</text>
</comment>
<feature type="transmembrane region" description="Helical" evidence="6">
    <location>
        <begin position="98"/>
        <end position="120"/>
    </location>
</feature>
<dbReference type="PANTHER" id="PTHR10283">
    <property type="entry name" value="SOLUTE CARRIER FAMILY 13 MEMBER"/>
    <property type="match status" value="1"/>
</dbReference>
<accession>A0A0S7WVP3</accession>
<evidence type="ECO:0000313" key="7">
    <source>
        <dbReference type="EMBL" id="KPJ54067.1"/>
    </source>
</evidence>
<feature type="transmembrane region" description="Helical" evidence="6">
    <location>
        <begin position="26"/>
        <end position="46"/>
    </location>
</feature>
<feature type="transmembrane region" description="Helical" evidence="6">
    <location>
        <begin position="233"/>
        <end position="256"/>
    </location>
</feature>
<dbReference type="CDD" id="cd01115">
    <property type="entry name" value="SLC13_permease"/>
    <property type="match status" value="1"/>
</dbReference>
<evidence type="ECO:0000256" key="1">
    <source>
        <dbReference type="ARBA" id="ARBA00004141"/>
    </source>
</evidence>
<dbReference type="InterPro" id="IPR030676">
    <property type="entry name" value="CitT-rel"/>
</dbReference>
<feature type="transmembrane region" description="Helical" evidence="6">
    <location>
        <begin position="191"/>
        <end position="213"/>
    </location>
</feature>
<comment type="similarity">
    <text evidence="2">Belongs to the SLC13A/DASS transporter (TC 2.A.47) family. DIT1 subfamily.</text>
</comment>
<evidence type="ECO:0000256" key="6">
    <source>
        <dbReference type="SAM" id="Phobius"/>
    </source>
</evidence>
<feature type="transmembrane region" description="Helical" evidence="6">
    <location>
        <begin position="332"/>
        <end position="351"/>
    </location>
</feature>
<dbReference type="PIRSF" id="PIRSF002457">
    <property type="entry name" value="DASS"/>
    <property type="match status" value="1"/>
</dbReference>
<evidence type="ECO:0000256" key="3">
    <source>
        <dbReference type="ARBA" id="ARBA00022692"/>
    </source>
</evidence>
<dbReference type="InterPro" id="IPR001898">
    <property type="entry name" value="SLC13A/DASS"/>
</dbReference>
<feature type="transmembrane region" description="Helical" evidence="6">
    <location>
        <begin position="455"/>
        <end position="475"/>
    </location>
</feature>
<evidence type="ECO:0000256" key="4">
    <source>
        <dbReference type="ARBA" id="ARBA00022989"/>
    </source>
</evidence>
<feature type="transmembrane region" description="Helical" evidence="6">
    <location>
        <begin position="390"/>
        <end position="410"/>
    </location>
</feature>
<gene>
    <name evidence="7" type="ORF">AMJ39_02065</name>
</gene>
<dbReference type="Pfam" id="PF00939">
    <property type="entry name" value="Na_sulph_symp"/>
    <property type="match status" value="1"/>
</dbReference>
<feature type="transmembrane region" description="Helical" evidence="6">
    <location>
        <begin position="143"/>
        <end position="171"/>
    </location>
</feature>
<keyword evidence="5 6" id="KW-0472">Membrane</keyword>
<sequence length="482" mass="51705">MSPIRGSGGEWRSTAARLLMARRRNWRLFTLAVSFGVLILISTAPAPDGLTQQGQKALAIFAMCIILWVTHAFPLAVTSFLAIALLPIMKVMDPGEAFALFGNEAVFFIMGAFILAAALLKSGLSTRIALIFLSRFGGNPEHLLLGVLASSAFLAFWMPAHAVAALMFPIILQIARSLGLEPGRSSYGKALFFSLAWGSIIGGVATLLGGARNPLAIGILWQHHHLRLGFGEWMVAAVPITVVMLCCAYGVIRFFFRIDVADISRARDALRAAIDDLGKVSWPERWVGVVVGGTICCWIGLSHTVGLANIAVLGAVSLFVLNLVRWNDIEDYVNWGVILMYGGAIAVATALTETGAAQWLVVSLLTRYELTPFMLVVAISLVAKVLTEGISNAAAVAVLLPIGFSLGEVYGVHPVLMVYAVAIPSGLAFSLPMGTPPNAICYSSGYYGLREALKAGFVLNVASWIAFLLMVKLYWPLIGVRL</sequence>
<dbReference type="GO" id="GO:0008514">
    <property type="term" value="F:organic anion transmembrane transporter activity"/>
    <property type="evidence" value="ECO:0007669"/>
    <property type="project" value="UniProtKB-ARBA"/>
</dbReference>
<dbReference type="GO" id="GO:1905039">
    <property type="term" value="P:carboxylic acid transmembrane transport"/>
    <property type="evidence" value="ECO:0007669"/>
    <property type="project" value="UniProtKB-ARBA"/>
</dbReference>
<proteinExistence type="inferred from homology"/>
<dbReference type="EMBL" id="LIZS01000007">
    <property type="protein sequence ID" value="KPJ54067.1"/>
    <property type="molecule type" value="Genomic_DNA"/>
</dbReference>
<dbReference type="PANTHER" id="PTHR10283:SF82">
    <property type="entry name" value="SOLUTE CARRIER FAMILY 13 MEMBER 2"/>
    <property type="match status" value="1"/>
</dbReference>
<keyword evidence="4 6" id="KW-1133">Transmembrane helix</keyword>
<feature type="transmembrane region" description="Helical" evidence="6">
    <location>
        <begin position="58"/>
        <end position="86"/>
    </location>
</feature>
<evidence type="ECO:0000256" key="5">
    <source>
        <dbReference type="ARBA" id="ARBA00023136"/>
    </source>
</evidence>
<keyword evidence="3 6" id="KW-0812">Transmembrane</keyword>
<evidence type="ECO:0000313" key="8">
    <source>
        <dbReference type="Proteomes" id="UP000052008"/>
    </source>
</evidence>
<evidence type="ECO:0000256" key="2">
    <source>
        <dbReference type="ARBA" id="ARBA00007349"/>
    </source>
</evidence>
<reference evidence="7 8" key="1">
    <citation type="journal article" date="2015" name="Microbiome">
        <title>Genomic resolution of linkages in carbon, nitrogen, and sulfur cycling among widespread estuary sediment bacteria.</title>
        <authorList>
            <person name="Baker B.J."/>
            <person name="Lazar C.S."/>
            <person name="Teske A.P."/>
            <person name="Dick G.J."/>
        </authorList>
    </citation>
    <scope>NUCLEOTIDE SEQUENCE [LARGE SCALE GENOMIC DNA]</scope>
    <source>
        <strain evidence="7">DG_24</strain>
    </source>
</reference>
<protein>
    <submittedName>
        <fullName evidence="7">Anion transporter</fullName>
    </submittedName>
</protein>
<dbReference type="STRING" id="1703770.AMJ39_02065"/>
<dbReference type="GO" id="GO:0005886">
    <property type="term" value="C:plasma membrane"/>
    <property type="evidence" value="ECO:0007669"/>
    <property type="project" value="TreeGrafter"/>
</dbReference>
<comment type="subcellular location">
    <subcellularLocation>
        <location evidence="1">Membrane</location>
        <topology evidence="1">Multi-pass membrane protein</topology>
    </subcellularLocation>
</comment>
<dbReference type="Proteomes" id="UP000052008">
    <property type="component" value="Unassembled WGS sequence"/>
</dbReference>